<feature type="binding site" evidence="7">
    <location>
        <position position="253"/>
    </location>
    <ligand>
        <name>ATP</name>
        <dbReference type="ChEBI" id="CHEBI:30616"/>
    </ligand>
</feature>
<sequence>MEKIRVRIAPSPTGKLHIGTARAALFNYLSAKKHDGIFILRIEDTDLERSNSEFEKDIIESLKWLRIEWDEGPDISGAFGPYRQSERLNIYATYLEKLLSEDKAYFCFCSEQEMEAQRQYQLSIGESPHYNGKCAALPKETVQKYLAEGKSSVIRFRLPAKKVEFSDLIRGHIEFDTSLLGDIVIAKNLTSPLYNFTCAIDDFEMKISHVIRGEDHISNTPKQILIQEALGFPRPKYAHLPLILGPDRIRLSKRHAATAISEYRKMGYLPEAMVNFMAFLGWNPGGEREIFNINSLIKEFSLEKVQKGGAIFNIKRLNYLNGFYIRQKSLDKLTELCLPYLIEAGLITPKPEPRRIGPKISFLGAPGIEFLENFIVNETKEEINFELLKKIVGLYQERLKTLSEIPELIDFFFKKDVIKYNKELLKWKPTAPRLEMTDKELKNSLDKLEKLLSKIKSEQWNKENLEKILLPEAEKIGAGLAPQQAGYGVKDRGYLLWPFRIALTRKEASAGPFEIAEILGKEKTLKRIKWAKGLL</sequence>
<dbReference type="SUPFAM" id="SSF48163">
    <property type="entry name" value="An anticodon-binding domain of class I aminoacyl-tRNA synthetases"/>
    <property type="match status" value="2"/>
</dbReference>
<evidence type="ECO:0000256" key="8">
    <source>
        <dbReference type="SAM" id="Coils"/>
    </source>
</evidence>
<dbReference type="Pfam" id="PF19269">
    <property type="entry name" value="Anticodon_2"/>
    <property type="match status" value="1"/>
</dbReference>
<dbReference type="PANTHER" id="PTHR43311">
    <property type="entry name" value="GLUTAMATE--TRNA LIGASE"/>
    <property type="match status" value="1"/>
</dbReference>
<comment type="catalytic activity">
    <reaction evidence="7">
        <text>tRNA(Glu) + L-glutamate + ATP = L-glutamyl-tRNA(Glu) + AMP + diphosphate</text>
        <dbReference type="Rhea" id="RHEA:23540"/>
        <dbReference type="Rhea" id="RHEA-COMP:9663"/>
        <dbReference type="Rhea" id="RHEA-COMP:9680"/>
        <dbReference type="ChEBI" id="CHEBI:29985"/>
        <dbReference type="ChEBI" id="CHEBI:30616"/>
        <dbReference type="ChEBI" id="CHEBI:33019"/>
        <dbReference type="ChEBI" id="CHEBI:78442"/>
        <dbReference type="ChEBI" id="CHEBI:78520"/>
        <dbReference type="ChEBI" id="CHEBI:456215"/>
        <dbReference type="EC" id="6.1.1.17"/>
    </reaction>
</comment>
<dbReference type="InterPro" id="IPR045462">
    <property type="entry name" value="aa-tRNA-synth_I_cd-bd"/>
</dbReference>
<dbReference type="CDD" id="cd00808">
    <property type="entry name" value="GluRS_core"/>
    <property type="match status" value="1"/>
</dbReference>
<dbReference type="Proteomes" id="UP000230767">
    <property type="component" value="Unassembled WGS sequence"/>
</dbReference>
<evidence type="ECO:0000256" key="7">
    <source>
        <dbReference type="HAMAP-Rule" id="MF_00022"/>
    </source>
</evidence>
<dbReference type="AlphaFoldDB" id="A0A2M7R6Z5"/>
<keyword evidence="6 7" id="KW-0030">Aminoacyl-tRNA synthetase</keyword>
<dbReference type="InterPro" id="IPR001412">
    <property type="entry name" value="aa-tRNA-synth_I_CS"/>
</dbReference>
<dbReference type="InterPro" id="IPR014729">
    <property type="entry name" value="Rossmann-like_a/b/a_fold"/>
</dbReference>
<dbReference type="GO" id="GO:0000049">
    <property type="term" value="F:tRNA binding"/>
    <property type="evidence" value="ECO:0007669"/>
    <property type="project" value="InterPro"/>
</dbReference>
<evidence type="ECO:0000259" key="9">
    <source>
        <dbReference type="Pfam" id="PF00749"/>
    </source>
</evidence>
<keyword evidence="2 7" id="KW-0436">Ligase</keyword>
<dbReference type="GO" id="GO:0006424">
    <property type="term" value="P:glutamyl-tRNA aminoacylation"/>
    <property type="evidence" value="ECO:0007669"/>
    <property type="project" value="UniProtKB-UniRule"/>
</dbReference>
<comment type="subcellular location">
    <subcellularLocation>
        <location evidence="7">Cytoplasm</location>
    </subcellularLocation>
</comment>
<evidence type="ECO:0000256" key="1">
    <source>
        <dbReference type="ARBA" id="ARBA00007894"/>
    </source>
</evidence>
<feature type="short sequence motif" description="'HIGH' region" evidence="7">
    <location>
        <begin position="10"/>
        <end position="20"/>
    </location>
</feature>
<reference evidence="12" key="1">
    <citation type="submission" date="2017-09" db="EMBL/GenBank/DDBJ databases">
        <title>Depth-based differentiation of microbial function through sediment-hosted aquifers and enrichment of novel symbionts in the deep terrestrial subsurface.</title>
        <authorList>
            <person name="Probst A.J."/>
            <person name="Ladd B."/>
            <person name="Jarett J.K."/>
            <person name="Geller-Mcgrath D.E."/>
            <person name="Sieber C.M.K."/>
            <person name="Emerson J.B."/>
            <person name="Anantharaman K."/>
            <person name="Thomas B.C."/>
            <person name="Malmstrom R."/>
            <person name="Stieglmeier M."/>
            <person name="Klingl A."/>
            <person name="Woyke T."/>
            <person name="Ryan C.M."/>
            <person name="Banfield J.F."/>
        </authorList>
    </citation>
    <scope>NUCLEOTIDE SEQUENCE [LARGE SCALE GENOMIC DNA]</scope>
</reference>
<evidence type="ECO:0000313" key="12">
    <source>
        <dbReference type="Proteomes" id="UP000230767"/>
    </source>
</evidence>
<accession>A0A2M7R6Z5</accession>
<comment type="similarity">
    <text evidence="1 7">Belongs to the class-I aminoacyl-tRNA synthetase family. Glutamate--tRNA ligase type 1 subfamily.</text>
</comment>
<name>A0A2M7R6Z5_9BACT</name>
<dbReference type="InterPro" id="IPR020751">
    <property type="entry name" value="aa-tRNA-synth_I_codon-bd_sub2"/>
</dbReference>
<keyword evidence="4 7" id="KW-0067">ATP-binding</keyword>
<comment type="subunit">
    <text evidence="7">Monomer.</text>
</comment>
<dbReference type="InterPro" id="IPR000924">
    <property type="entry name" value="Glu/Gln-tRNA-synth"/>
</dbReference>
<dbReference type="EMBL" id="PFLW01000055">
    <property type="protein sequence ID" value="PIY89012.1"/>
    <property type="molecule type" value="Genomic_DNA"/>
</dbReference>
<feature type="domain" description="Aminoacyl-tRNA synthetase class I anticodon-binding" evidence="10">
    <location>
        <begin position="375"/>
        <end position="529"/>
    </location>
</feature>
<evidence type="ECO:0000256" key="2">
    <source>
        <dbReference type="ARBA" id="ARBA00022598"/>
    </source>
</evidence>
<evidence type="ECO:0000256" key="5">
    <source>
        <dbReference type="ARBA" id="ARBA00022917"/>
    </source>
</evidence>
<dbReference type="Pfam" id="PF00749">
    <property type="entry name" value="tRNA-synt_1c"/>
    <property type="match status" value="1"/>
</dbReference>
<comment type="caution">
    <text evidence="7">Lacks conserved residue(s) required for the propagation of feature annotation.</text>
</comment>
<organism evidence="11 12">
    <name type="scientific">Candidatus Nealsonbacteria bacterium CG_4_10_14_0_8_um_filter_37_14</name>
    <dbReference type="NCBI Taxonomy" id="1974684"/>
    <lineage>
        <taxon>Bacteria</taxon>
        <taxon>Candidatus Nealsoniibacteriota</taxon>
    </lineage>
</organism>
<dbReference type="HAMAP" id="MF_00022">
    <property type="entry name" value="Glu_tRNA_synth_type1"/>
    <property type="match status" value="1"/>
</dbReference>
<gene>
    <name evidence="7" type="primary">gltX</name>
    <name evidence="11" type="ORF">COY73_02185</name>
</gene>
<comment type="function">
    <text evidence="7">Catalyzes the attachment of glutamate to tRNA(Glu) in a two-step reaction: glutamate is first activated by ATP to form Glu-AMP and then transferred to the acceptor end of tRNA(Glu).</text>
</comment>
<feature type="coiled-coil region" evidence="8">
    <location>
        <begin position="434"/>
        <end position="468"/>
    </location>
</feature>
<dbReference type="PANTHER" id="PTHR43311:SF2">
    <property type="entry name" value="GLUTAMATE--TRNA LIGASE, MITOCHONDRIAL-RELATED"/>
    <property type="match status" value="1"/>
</dbReference>
<evidence type="ECO:0000256" key="4">
    <source>
        <dbReference type="ARBA" id="ARBA00022840"/>
    </source>
</evidence>
<comment type="caution">
    <text evidence="11">The sequence shown here is derived from an EMBL/GenBank/DDBJ whole genome shotgun (WGS) entry which is preliminary data.</text>
</comment>
<dbReference type="InterPro" id="IPR033910">
    <property type="entry name" value="GluRS_core"/>
</dbReference>
<keyword evidence="3 7" id="KW-0547">Nucleotide-binding</keyword>
<keyword evidence="5 7" id="KW-0648">Protein biosynthesis</keyword>
<evidence type="ECO:0000313" key="11">
    <source>
        <dbReference type="EMBL" id="PIY89012.1"/>
    </source>
</evidence>
<dbReference type="Gene3D" id="3.40.50.620">
    <property type="entry name" value="HUPs"/>
    <property type="match status" value="1"/>
</dbReference>
<dbReference type="GO" id="GO:0005524">
    <property type="term" value="F:ATP binding"/>
    <property type="evidence" value="ECO:0007669"/>
    <property type="project" value="UniProtKB-UniRule"/>
</dbReference>
<dbReference type="GO" id="GO:0005829">
    <property type="term" value="C:cytosol"/>
    <property type="evidence" value="ECO:0007669"/>
    <property type="project" value="TreeGrafter"/>
</dbReference>
<keyword evidence="8" id="KW-0175">Coiled coil</keyword>
<keyword evidence="7" id="KW-0963">Cytoplasm</keyword>
<dbReference type="InterPro" id="IPR049940">
    <property type="entry name" value="GluQ/Sye"/>
</dbReference>
<dbReference type="NCBIfam" id="TIGR00464">
    <property type="entry name" value="gltX_bact"/>
    <property type="match status" value="1"/>
</dbReference>
<evidence type="ECO:0000256" key="6">
    <source>
        <dbReference type="ARBA" id="ARBA00023146"/>
    </source>
</evidence>
<feature type="short sequence motif" description="'KMSKS' region" evidence="7">
    <location>
        <begin position="250"/>
        <end position="254"/>
    </location>
</feature>
<evidence type="ECO:0000259" key="10">
    <source>
        <dbReference type="Pfam" id="PF19269"/>
    </source>
</evidence>
<dbReference type="InterPro" id="IPR008925">
    <property type="entry name" value="aa_tRNA-synth_I_cd-bd_sf"/>
</dbReference>
<dbReference type="FunFam" id="3.40.50.620:FF:000045">
    <property type="entry name" value="Glutamate--tRNA ligase, mitochondrial"/>
    <property type="match status" value="1"/>
</dbReference>
<dbReference type="GO" id="GO:0004818">
    <property type="term" value="F:glutamate-tRNA ligase activity"/>
    <property type="evidence" value="ECO:0007669"/>
    <property type="project" value="UniProtKB-UniRule"/>
</dbReference>
<feature type="domain" description="Glutamyl/glutaminyl-tRNA synthetase class Ib catalytic" evidence="9">
    <location>
        <begin position="3"/>
        <end position="318"/>
    </location>
</feature>
<dbReference type="Gene3D" id="1.10.10.350">
    <property type="match status" value="1"/>
</dbReference>
<dbReference type="InterPro" id="IPR004527">
    <property type="entry name" value="Glu-tRNA-ligase_bac/mito"/>
</dbReference>
<dbReference type="PRINTS" id="PR00987">
    <property type="entry name" value="TRNASYNTHGLU"/>
</dbReference>
<proteinExistence type="inferred from homology"/>
<dbReference type="GO" id="GO:0008270">
    <property type="term" value="F:zinc ion binding"/>
    <property type="evidence" value="ECO:0007669"/>
    <property type="project" value="InterPro"/>
</dbReference>
<dbReference type="SUPFAM" id="SSF52374">
    <property type="entry name" value="Nucleotidylyl transferase"/>
    <property type="match status" value="1"/>
</dbReference>
<evidence type="ECO:0000256" key="3">
    <source>
        <dbReference type="ARBA" id="ARBA00022741"/>
    </source>
</evidence>
<protein>
    <recommendedName>
        <fullName evidence="7">Glutamate--tRNA ligase</fullName>
        <ecNumber evidence="7">6.1.1.17</ecNumber>
    </recommendedName>
    <alternativeName>
        <fullName evidence="7">Glutamyl-tRNA synthetase</fullName>
        <shortName evidence="7">GluRS</shortName>
    </alternativeName>
</protein>
<dbReference type="PROSITE" id="PS00178">
    <property type="entry name" value="AA_TRNA_LIGASE_I"/>
    <property type="match status" value="1"/>
</dbReference>
<dbReference type="InterPro" id="IPR020058">
    <property type="entry name" value="Glu/Gln-tRNA-synth_Ib_cat-dom"/>
</dbReference>
<dbReference type="EC" id="6.1.1.17" evidence="7"/>